<sequence>GVAFSDNDELSALPPRDVTNFVTSRSLRSRSRTTALPACKITPRRCHPAQTELRSWLAYFTYCALIRD</sequence>
<evidence type="ECO:0000313" key="2">
    <source>
        <dbReference type="Proteomes" id="UP001059596"/>
    </source>
</evidence>
<reference evidence="1" key="1">
    <citation type="journal article" date="2023" name="Genome Biol. Evol.">
        <title>Long-read-based Genome Assembly of Drosophila gunungcola Reveals Fewer Chemosensory Genes in Flower-breeding Species.</title>
        <authorList>
            <person name="Negi A."/>
            <person name="Liao B.Y."/>
            <person name="Yeh S.D."/>
        </authorList>
    </citation>
    <scope>NUCLEOTIDE SEQUENCE</scope>
    <source>
        <strain evidence="1">Sukarami</strain>
    </source>
</reference>
<protein>
    <submittedName>
        <fullName evidence="1">Uncharacterized protein</fullName>
    </submittedName>
</protein>
<keyword evidence="2" id="KW-1185">Reference proteome</keyword>
<dbReference type="EMBL" id="JAMKOV010000001">
    <property type="protein sequence ID" value="KAI8045204.1"/>
    <property type="molecule type" value="Genomic_DNA"/>
</dbReference>
<name>A0A9P9YY15_9MUSC</name>
<gene>
    <name evidence="1" type="ORF">M5D96_001384</name>
</gene>
<comment type="caution">
    <text evidence="1">The sequence shown here is derived from an EMBL/GenBank/DDBJ whole genome shotgun (WGS) entry which is preliminary data.</text>
</comment>
<dbReference type="AlphaFoldDB" id="A0A9P9YY15"/>
<proteinExistence type="predicted"/>
<dbReference type="Proteomes" id="UP001059596">
    <property type="component" value="Chromosome 3R"/>
</dbReference>
<evidence type="ECO:0000313" key="1">
    <source>
        <dbReference type="EMBL" id="KAI8045204.1"/>
    </source>
</evidence>
<organism evidence="1 2">
    <name type="scientific">Drosophila gunungcola</name>
    <name type="common">fruit fly</name>
    <dbReference type="NCBI Taxonomy" id="103775"/>
    <lineage>
        <taxon>Eukaryota</taxon>
        <taxon>Metazoa</taxon>
        <taxon>Ecdysozoa</taxon>
        <taxon>Arthropoda</taxon>
        <taxon>Hexapoda</taxon>
        <taxon>Insecta</taxon>
        <taxon>Pterygota</taxon>
        <taxon>Neoptera</taxon>
        <taxon>Endopterygota</taxon>
        <taxon>Diptera</taxon>
        <taxon>Brachycera</taxon>
        <taxon>Muscomorpha</taxon>
        <taxon>Ephydroidea</taxon>
        <taxon>Drosophilidae</taxon>
        <taxon>Drosophila</taxon>
        <taxon>Sophophora</taxon>
    </lineage>
</organism>
<accession>A0A9P9YY15</accession>
<feature type="non-terminal residue" evidence="1">
    <location>
        <position position="1"/>
    </location>
</feature>